<evidence type="ECO:0000313" key="10">
    <source>
        <dbReference type="Proteomes" id="UP000182915"/>
    </source>
</evidence>
<comment type="subcellular location">
    <subcellularLocation>
        <location evidence="1">Cell membrane</location>
    </subcellularLocation>
</comment>
<feature type="domain" description="Type VII secretion system protein EccE" evidence="8">
    <location>
        <begin position="118"/>
        <end position="172"/>
    </location>
</feature>
<keyword evidence="4 7" id="KW-0812">Transmembrane</keyword>
<dbReference type="STRING" id="370526.SAMN04489835_0778"/>
<evidence type="ECO:0000259" key="8">
    <source>
        <dbReference type="Pfam" id="PF11203"/>
    </source>
</evidence>
<feature type="transmembrane region" description="Helical" evidence="7">
    <location>
        <begin position="28"/>
        <end position="46"/>
    </location>
</feature>
<evidence type="ECO:0000256" key="7">
    <source>
        <dbReference type="SAM" id="Phobius"/>
    </source>
</evidence>
<dbReference type="OrthoDB" id="4760969at2"/>
<evidence type="ECO:0000256" key="1">
    <source>
        <dbReference type="ARBA" id="ARBA00004236"/>
    </source>
</evidence>
<keyword evidence="6 7" id="KW-0472">Membrane</keyword>
<dbReference type="Pfam" id="PF11203">
    <property type="entry name" value="EccE"/>
    <property type="match status" value="1"/>
</dbReference>
<dbReference type="RefSeq" id="WP_157897576.1">
    <property type="nucleotide sequence ID" value="NZ_LT629971.1"/>
</dbReference>
<dbReference type="GO" id="GO:0005886">
    <property type="term" value="C:plasma membrane"/>
    <property type="evidence" value="ECO:0007669"/>
    <property type="project" value="UniProtKB-SubCell"/>
</dbReference>
<keyword evidence="3" id="KW-1003">Cell membrane</keyword>
<name>A0A1H6ITB5_MYCRU</name>
<gene>
    <name evidence="9" type="ORF">SAMN04489835_0778</name>
</gene>
<accession>A0A1H6ITB5</accession>
<evidence type="ECO:0000256" key="5">
    <source>
        <dbReference type="ARBA" id="ARBA00022989"/>
    </source>
</evidence>
<protein>
    <submittedName>
        <fullName evidence="9">Type VII secretion protein EccE</fullName>
    </submittedName>
</protein>
<evidence type="ECO:0000256" key="2">
    <source>
        <dbReference type="ARBA" id="ARBA00007759"/>
    </source>
</evidence>
<keyword evidence="5 7" id="KW-1133">Transmembrane helix</keyword>
<dbReference type="EMBL" id="LT629971">
    <property type="protein sequence ID" value="SEH51265.1"/>
    <property type="molecule type" value="Genomic_DNA"/>
</dbReference>
<comment type="similarity">
    <text evidence="2">Belongs to the EccE family.</text>
</comment>
<evidence type="ECO:0000256" key="4">
    <source>
        <dbReference type="ARBA" id="ARBA00022692"/>
    </source>
</evidence>
<evidence type="ECO:0000313" key="9">
    <source>
        <dbReference type="EMBL" id="SEH51265.1"/>
    </source>
</evidence>
<dbReference type="AlphaFoldDB" id="A0A1H6ITB5"/>
<evidence type="ECO:0000256" key="6">
    <source>
        <dbReference type="ARBA" id="ARBA00023136"/>
    </source>
</evidence>
<dbReference type="Proteomes" id="UP000182915">
    <property type="component" value="Chromosome I"/>
</dbReference>
<organism evidence="9 10">
    <name type="scientific">Mycolicibacterium rutilum</name>
    <name type="common">Mycobacterium rutilum</name>
    <dbReference type="NCBI Taxonomy" id="370526"/>
    <lineage>
        <taxon>Bacteria</taxon>
        <taxon>Bacillati</taxon>
        <taxon>Actinomycetota</taxon>
        <taxon>Actinomycetes</taxon>
        <taxon>Mycobacteriales</taxon>
        <taxon>Mycobacteriaceae</taxon>
        <taxon>Mycolicibacterium</taxon>
    </lineage>
</organism>
<dbReference type="InterPro" id="IPR021368">
    <property type="entry name" value="T7SS_EccE"/>
</dbReference>
<sequence>MTVRIALAALAVVLAVLAYPWQSTTDWWILGVGAAVVIVVLAWWRGQFLTTMIARRFAVWRRNHGRTIEQHPNQTTVVLRVDDPAGRGVALPVLAGYVERFGLRSEKVRVTNRASAGVTDTWVSLTFDARTNLAALQARSKELPLRETATIAGRRLADHLRETGLDAVIVESAPAPLEGWERETWRGVHDERGFISGYAIPVDELLGERLAQAWSDRAETWTALEFSGTAAQPVVAAVCAVRATEPGPALPGLIEQRGLQGPLLTALDPAAVGRLGVPSRPAPAGLLDTLGWPAGTEQFSRT</sequence>
<dbReference type="InterPro" id="IPR050051">
    <property type="entry name" value="EccE_dom"/>
</dbReference>
<dbReference type="NCBIfam" id="TIGR03923">
    <property type="entry name" value="T7SS_EccE"/>
    <property type="match status" value="1"/>
</dbReference>
<reference evidence="10" key="1">
    <citation type="submission" date="2016-10" db="EMBL/GenBank/DDBJ databases">
        <authorList>
            <person name="Varghese N."/>
            <person name="Submissions S."/>
        </authorList>
    </citation>
    <scope>NUCLEOTIDE SEQUENCE [LARGE SCALE GENOMIC DNA]</scope>
    <source>
        <strain evidence="10">DSM 45405</strain>
    </source>
</reference>
<proteinExistence type="inferred from homology"/>
<evidence type="ECO:0000256" key="3">
    <source>
        <dbReference type="ARBA" id="ARBA00022475"/>
    </source>
</evidence>
<keyword evidence="10" id="KW-1185">Reference proteome</keyword>